<protein>
    <submittedName>
        <fullName evidence="2">Uncharacterized protein</fullName>
    </submittedName>
</protein>
<dbReference type="EMBL" id="MCSI01000127">
    <property type="protein sequence ID" value="PME62573.1"/>
    <property type="molecule type" value="Genomic_DNA"/>
</dbReference>
<feature type="signal peptide" evidence="1">
    <location>
        <begin position="1"/>
        <end position="20"/>
    </location>
</feature>
<evidence type="ECO:0000313" key="3">
    <source>
        <dbReference type="Proteomes" id="UP000235778"/>
    </source>
</evidence>
<name>A0A2N7BSS7_9VIBR</name>
<dbReference type="RefSeq" id="WP_102269726.1">
    <property type="nucleotide sequence ID" value="NZ_MCSH01000192.1"/>
</dbReference>
<sequence>MKKSLLIAMSACVFSNVSVAAINGDYHVVDDDLTADHNESNGVPMPFYANGRMQSKLSVSVSFADTYGRPVTVSKSDLEGAISFYLKNSEQDLGKDKDCTYGRDCWGYTLNPNDYAHQMGSSYGYSKGLPTSRVAASDTKLTAWVYSNEVAQHREVCMKVKFNTGSQYDNNYYDSCAYPNESSAFYQSVQPKFYSAADFSEIGEGEKVWEESNADGFYFDKAEMYNFYVTPKDTSVKLVEVAMDNFDESDSDKVFLNDEWLGCYSDCTNGFRSVKGYVFAPGSERNVSDEYVWNSAAGEGRTAVWRVNQQLRSVTLSQLLYSNSGTSNNDSQKEYRFTVFDQYGNKGPLKLIYPQSEFTGGGQKWDYTHWNLVSQ</sequence>
<evidence type="ECO:0000313" key="2">
    <source>
        <dbReference type="EMBL" id="PME62573.1"/>
    </source>
</evidence>
<feature type="chain" id="PRO_5014646406" evidence="1">
    <location>
        <begin position="21"/>
        <end position="375"/>
    </location>
</feature>
<accession>A0A2N7BSS7</accession>
<organism evidence="2 3">
    <name type="scientific">Vibrio lentus</name>
    <dbReference type="NCBI Taxonomy" id="136468"/>
    <lineage>
        <taxon>Bacteria</taxon>
        <taxon>Pseudomonadati</taxon>
        <taxon>Pseudomonadota</taxon>
        <taxon>Gammaproteobacteria</taxon>
        <taxon>Vibrionales</taxon>
        <taxon>Vibrionaceae</taxon>
        <taxon>Vibrio</taxon>
    </lineage>
</organism>
<keyword evidence="1" id="KW-0732">Signal</keyword>
<gene>
    <name evidence="2" type="ORF">BCV30_10150</name>
</gene>
<comment type="caution">
    <text evidence="2">The sequence shown here is derived from an EMBL/GenBank/DDBJ whole genome shotgun (WGS) entry which is preliminary data.</text>
</comment>
<dbReference type="Proteomes" id="UP000235778">
    <property type="component" value="Unassembled WGS sequence"/>
</dbReference>
<proteinExistence type="predicted"/>
<evidence type="ECO:0000256" key="1">
    <source>
        <dbReference type="SAM" id="SignalP"/>
    </source>
</evidence>
<dbReference type="AlphaFoldDB" id="A0A2N7BSS7"/>
<reference evidence="3" key="1">
    <citation type="submission" date="2016-07" db="EMBL/GenBank/DDBJ databases">
        <title>Nontailed viruses are major unrecognized killers of bacteria in the ocean.</title>
        <authorList>
            <person name="Kauffman K."/>
            <person name="Hussain F."/>
            <person name="Yang J."/>
            <person name="Arevalo P."/>
            <person name="Brown J."/>
            <person name="Cutler M."/>
            <person name="Kelly L."/>
            <person name="Polz M.F."/>
        </authorList>
    </citation>
    <scope>NUCLEOTIDE SEQUENCE [LARGE SCALE GENOMIC DNA]</scope>
    <source>
        <strain evidence="3">10N.286.55.C1</strain>
    </source>
</reference>